<dbReference type="Proteomes" id="UP000614610">
    <property type="component" value="Unassembled WGS sequence"/>
</dbReference>
<name>A0A6G1MAV9_ORBOL</name>
<dbReference type="OrthoDB" id="4500473at2759"/>
<reference evidence="1 3" key="1">
    <citation type="submission" date="2019-06" db="EMBL/GenBank/DDBJ databases">
        <authorList>
            <person name="Palmer J.M."/>
        </authorList>
    </citation>
    <scope>NUCLEOTIDE SEQUENCE</scope>
    <source>
        <strain evidence="2 3">TWF191</strain>
        <strain evidence="1">TWF679</strain>
    </source>
</reference>
<evidence type="ECO:0000313" key="4">
    <source>
        <dbReference type="Proteomes" id="UP000614610"/>
    </source>
</evidence>
<organism evidence="1 4">
    <name type="scientific">Orbilia oligospora</name>
    <name type="common">Nematode-trapping fungus</name>
    <name type="synonym">Arthrobotrys oligospora</name>
    <dbReference type="NCBI Taxonomy" id="2813651"/>
    <lineage>
        <taxon>Eukaryota</taxon>
        <taxon>Fungi</taxon>
        <taxon>Dikarya</taxon>
        <taxon>Ascomycota</taxon>
        <taxon>Pezizomycotina</taxon>
        <taxon>Orbiliomycetes</taxon>
        <taxon>Orbiliales</taxon>
        <taxon>Orbiliaceae</taxon>
        <taxon>Orbilia</taxon>
    </lineage>
</organism>
<comment type="caution">
    <text evidence="1">The sequence shown here is derived from an EMBL/GenBank/DDBJ whole genome shotgun (WGS) entry which is preliminary data.</text>
</comment>
<evidence type="ECO:0000313" key="1">
    <source>
        <dbReference type="EMBL" id="KAF3223017.1"/>
    </source>
</evidence>
<dbReference type="Proteomes" id="UP000483672">
    <property type="component" value="Unassembled WGS sequence"/>
</dbReference>
<gene>
    <name evidence="2" type="ORF">TWF191_004480</name>
    <name evidence="1" type="ORF">TWF679_004215</name>
</gene>
<evidence type="ECO:0000313" key="3">
    <source>
        <dbReference type="Proteomes" id="UP000483672"/>
    </source>
</evidence>
<accession>A0A6G1MAV9</accession>
<protein>
    <submittedName>
        <fullName evidence="1">Uncharacterized protein</fullName>
    </submittedName>
</protein>
<dbReference type="AlphaFoldDB" id="A0A6G1MAV9"/>
<dbReference type="EMBL" id="WIWT01000002">
    <property type="protein sequence ID" value="KAF3223017.1"/>
    <property type="molecule type" value="Genomic_DNA"/>
</dbReference>
<proteinExistence type="predicted"/>
<dbReference type="EMBL" id="WIPF01000022">
    <property type="protein sequence ID" value="KAF3226657.1"/>
    <property type="molecule type" value="Genomic_DNA"/>
</dbReference>
<evidence type="ECO:0000313" key="2">
    <source>
        <dbReference type="EMBL" id="KAF3226657.1"/>
    </source>
</evidence>
<sequence>MENCWFVLKQTHYPAPNADSMRKGKPTGPISLGHIIRDLKHLDQVINAESIEPFTRAMQIWETRMVDFKWNQAEEQATAVGAGVTIPIVAAAGLAVGAHAGFAFRQSVKNYWEFEHLDRYIVQPTSSYVNDCLETEEIAQYVEEVQKLGYWSFFMITGLIVARGGGKNTTTEASGHEVSAGVNVSFPTLLEVGPEVTVSDSKESNLEVTHTTDFVWALRLAKISKGGLQRNWSMKTVFGRESFFGQSALFSEEREKIDIEAVVTAEGSRSDKFRVVQDDSLDSAFILFGPDVADSN</sequence>